<evidence type="ECO:0000313" key="3">
    <source>
        <dbReference type="Proteomes" id="UP000254869"/>
    </source>
</evidence>
<name>A0A370I864_9NOCA</name>
<dbReference type="STRING" id="1210086.GCA_001613105_01864"/>
<dbReference type="Gene3D" id="2.30.110.10">
    <property type="entry name" value="Electron Transport, Fmn-binding Protein, Chain A"/>
    <property type="match status" value="1"/>
</dbReference>
<dbReference type="Proteomes" id="UP000254869">
    <property type="component" value="Unassembled WGS sequence"/>
</dbReference>
<accession>A0A370I864</accession>
<evidence type="ECO:0000313" key="2">
    <source>
        <dbReference type="EMBL" id="RDI66915.1"/>
    </source>
</evidence>
<dbReference type="SUPFAM" id="SSF50475">
    <property type="entry name" value="FMN-binding split barrel"/>
    <property type="match status" value="1"/>
</dbReference>
<dbReference type="InterPro" id="IPR012349">
    <property type="entry name" value="Split_barrel_FMN-bd"/>
</dbReference>
<evidence type="ECO:0000256" key="1">
    <source>
        <dbReference type="SAM" id="MobiDB-lite"/>
    </source>
</evidence>
<keyword evidence="3" id="KW-1185">Reference proteome</keyword>
<dbReference type="AlphaFoldDB" id="A0A370I864"/>
<dbReference type="Pfam" id="PF12900">
    <property type="entry name" value="Pyridox_ox_2"/>
    <property type="match status" value="1"/>
</dbReference>
<feature type="compositionally biased region" description="Basic and acidic residues" evidence="1">
    <location>
        <begin position="15"/>
        <end position="30"/>
    </location>
</feature>
<dbReference type="InterPro" id="IPR024747">
    <property type="entry name" value="Pyridox_Oxase-rel"/>
</dbReference>
<comment type="caution">
    <text evidence="2">The sequence shown here is derived from an EMBL/GenBank/DDBJ whole genome shotgun (WGS) entry which is preliminary data.</text>
</comment>
<sequence>MNEKRSGQRRLRAAPRNDRLTNGHRVHENDGADPLTTAAALRLLSGIDFGRIVFSRYALPTIRPVHHIVVDDTVVVAVGPEAVRAINRKVVTYEADTVDRRTHRGWFVVLLGIAEEITDVSRIRLYLDELAHWLPGTNTGLMAIRPDLVTAVQLPGGTGGASHGL</sequence>
<gene>
    <name evidence="2" type="ORF">DFR76_104668</name>
</gene>
<feature type="region of interest" description="Disordered" evidence="1">
    <location>
        <begin position="1"/>
        <end position="31"/>
    </location>
</feature>
<organism evidence="2 3">
    <name type="scientific">Nocardia pseudobrasiliensis</name>
    <dbReference type="NCBI Taxonomy" id="45979"/>
    <lineage>
        <taxon>Bacteria</taxon>
        <taxon>Bacillati</taxon>
        <taxon>Actinomycetota</taxon>
        <taxon>Actinomycetes</taxon>
        <taxon>Mycobacteriales</taxon>
        <taxon>Nocardiaceae</taxon>
        <taxon>Nocardia</taxon>
    </lineage>
</organism>
<reference evidence="2 3" key="1">
    <citation type="submission" date="2018-07" db="EMBL/GenBank/DDBJ databases">
        <title>Genomic Encyclopedia of Type Strains, Phase IV (KMG-IV): sequencing the most valuable type-strain genomes for metagenomic binning, comparative biology and taxonomic classification.</title>
        <authorList>
            <person name="Goeker M."/>
        </authorList>
    </citation>
    <scope>NUCLEOTIDE SEQUENCE [LARGE SCALE GENOMIC DNA]</scope>
    <source>
        <strain evidence="2 3">DSM 44290</strain>
    </source>
</reference>
<dbReference type="EMBL" id="QQBC01000004">
    <property type="protein sequence ID" value="RDI66915.1"/>
    <property type="molecule type" value="Genomic_DNA"/>
</dbReference>
<proteinExistence type="predicted"/>
<dbReference type="RefSeq" id="WP_082875682.1">
    <property type="nucleotide sequence ID" value="NZ_QQBC01000004.1"/>
</dbReference>
<protein>
    <submittedName>
        <fullName evidence="2">Pyridoxamine 5'-phosphate oxidase-like protein</fullName>
    </submittedName>
</protein>